<comment type="caution">
    <text evidence="1">The sequence shown here is derived from an EMBL/GenBank/DDBJ whole genome shotgun (WGS) entry which is preliminary data.</text>
</comment>
<organism evidence="1 2">
    <name type="scientific">Sphingobium jiangsuense</name>
    <dbReference type="NCBI Taxonomy" id="870476"/>
    <lineage>
        <taxon>Bacteria</taxon>
        <taxon>Pseudomonadati</taxon>
        <taxon>Pseudomonadota</taxon>
        <taxon>Alphaproteobacteria</taxon>
        <taxon>Sphingomonadales</taxon>
        <taxon>Sphingomonadaceae</taxon>
        <taxon>Sphingobium</taxon>
    </lineage>
</organism>
<accession>A0A7W6BIS0</accession>
<protein>
    <submittedName>
        <fullName evidence="1">Uncharacterized protein</fullName>
    </submittedName>
</protein>
<reference evidence="1 2" key="1">
    <citation type="submission" date="2020-08" db="EMBL/GenBank/DDBJ databases">
        <title>Genomic Encyclopedia of Type Strains, Phase IV (KMG-IV): sequencing the most valuable type-strain genomes for metagenomic binning, comparative biology and taxonomic classification.</title>
        <authorList>
            <person name="Goeker M."/>
        </authorList>
    </citation>
    <scope>NUCLEOTIDE SEQUENCE [LARGE SCALE GENOMIC DNA]</scope>
    <source>
        <strain evidence="1 2">DSM 26189</strain>
    </source>
</reference>
<dbReference type="Proteomes" id="UP000571950">
    <property type="component" value="Unassembled WGS sequence"/>
</dbReference>
<proteinExistence type="predicted"/>
<evidence type="ECO:0000313" key="1">
    <source>
        <dbReference type="EMBL" id="MBB3926704.1"/>
    </source>
</evidence>
<name>A0A7W6BIS0_9SPHN</name>
<sequence length="169" mass="18201">MPDRTFSRLTGNRLRELDRFLSVLLDEVAGSWGAAGHDGRSFARWRNTPRKLGHVHAMMGMERAAVTRDEARLRAIGRISACLHHCAGTIHAPGLHRDLLLAEGREAAAAPAGPPPGLLRLSPDAIGAIGRFYRALGDGLVEGLPQRADIDFRRESAHMGAANVACDGI</sequence>
<evidence type="ECO:0000313" key="2">
    <source>
        <dbReference type="Proteomes" id="UP000571950"/>
    </source>
</evidence>
<dbReference type="EMBL" id="JACIDT010000008">
    <property type="protein sequence ID" value="MBB3926704.1"/>
    <property type="molecule type" value="Genomic_DNA"/>
</dbReference>
<dbReference type="RefSeq" id="WP_188072219.1">
    <property type="nucleotide sequence ID" value="NZ_BSPS01000114.1"/>
</dbReference>
<gene>
    <name evidence="1" type="ORF">GGR43_002427</name>
</gene>
<dbReference type="AlphaFoldDB" id="A0A7W6BIS0"/>
<keyword evidence="2" id="KW-1185">Reference proteome</keyword>